<sequence length="363" mass="41475">MDRKYDVVIIGGGQTGLSVAYFLHRYKINFLILDENEKAGGSWSKGWDSLQLFSPGIYSSLSGWMLPPPKEIKYPSREEFIDYLDKYEQRYGFPIERPVTVQSVKENCKYYTVETTKGEIETKVVISCTGATSTPYIPKYEGMRDFKGQLLHSYYYRNPDQLKGNKILIIGGGNSGAQIVSEVSRTHDVQWATRIPPRFLPDEVDGRYLFDSASQTEQDKNEHFQDHKDRILSDIVMLESVKEAKKRGDLTARKSNFSFVEDGVIWHENNEHQVFDAVIWCTGFKPNFSFLNSLDIVQNHKIETEGTRVLQKEGLWAVGYGNWTGFASATIHGVGKTAEKTAEEVIQYLMDFEDFVPILDIKP</sequence>
<dbReference type="Proteomes" id="UP000585050">
    <property type="component" value="Unassembled WGS sequence"/>
</dbReference>
<comment type="caution">
    <text evidence="2">The sequence shown here is derived from an EMBL/GenBank/DDBJ whole genome shotgun (WGS) entry which is preliminary data.</text>
</comment>
<dbReference type="NCBIfam" id="NF040505">
    <property type="entry name" value="ArsO_flavin_mono"/>
    <property type="match status" value="1"/>
</dbReference>
<evidence type="ECO:0000313" key="3">
    <source>
        <dbReference type="Proteomes" id="UP000585050"/>
    </source>
</evidence>
<dbReference type="PANTHER" id="PTHR43539:SF78">
    <property type="entry name" value="FLAVIN-CONTAINING MONOOXYGENASE"/>
    <property type="match status" value="1"/>
</dbReference>
<evidence type="ECO:0000313" key="2">
    <source>
        <dbReference type="EMBL" id="NLR92150.1"/>
    </source>
</evidence>
<dbReference type="PRINTS" id="PR00368">
    <property type="entry name" value="FADPNR"/>
</dbReference>
<dbReference type="RefSeq" id="WP_168882871.1">
    <property type="nucleotide sequence ID" value="NZ_JABAIL010000004.1"/>
</dbReference>
<dbReference type="PANTHER" id="PTHR43539">
    <property type="entry name" value="FLAVIN-BINDING MONOOXYGENASE-LIKE PROTEIN (AFU_ORTHOLOGUE AFUA_4G09220)"/>
    <property type="match status" value="1"/>
</dbReference>
<gene>
    <name evidence="2" type="ORF">HGP29_13065</name>
</gene>
<dbReference type="Pfam" id="PF13738">
    <property type="entry name" value="Pyr_redox_3"/>
    <property type="match status" value="1"/>
</dbReference>
<dbReference type="GO" id="GO:0004497">
    <property type="term" value="F:monooxygenase activity"/>
    <property type="evidence" value="ECO:0007669"/>
    <property type="project" value="TreeGrafter"/>
</dbReference>
<keyword evidence="1" id="KW-0560">Oxidoreductase</keyword>
<proteinExistence type="predicted"/>
<dbReference type="EMBL" id="JABAIL010000004">
    <property type="protein sequence ID" value="NLR92150.1"/>
    <property type="molecule type" value="Genomic_DNA"/>
</dbReference>
<name>A0A7X8XWJ2_9BACT</name>
<dbReference type="Gene3D" id="3.50.50.60">
    <property type="entry name" value="FAD/NAD(P)-binding domain"/>
    <property type="match status" value="1"/>
</dbReference>
<reference evidence="2 3" key="1">
    <citation type="submission" date="2020-04" db="EMBL/GenBank/DDBJ databases">
        <title>Flammeovirga sp. SR4, a novel species isolated from seawater.</title>
        <authorList>
            <person name="Wang X."/>
        </authorList>
    </citation>
    <scope>NUCLEOTIDE SEQUENCE [LARGE SCALE GENOMIC DNA]</scope>
    <source>
        <strain evidence="2 3">SR4</strain>
    </source>
</reference>
<dbReference type="InterPro" id="IPR050982">
    <property type="entry name" value="Auxin_biosynth/cation_transpt"/>
</dbReference>
<dbReference type="AlphaFoldDB" id="A0A7X8XWJ2"/>
<dbReference type="GO" id="GO:0050660">
    <property type="term" value="F:flavin adenine dinucleotide binding"/>
    <property type="evidence" value="ECO:0007669"/>
    <property type="project" value="TreeGrafter"/>
</dbReference>
<protein>
    <submittedName>
        <fullName evidence="2">NAD(P)/FAD-dependent oxidoreductase</fullName>
    </submittedName>
</protein>
<evidence type="ECO:0000256" key="1">
    <source>
        <dbReference type="ARBA" id="ARBA00023002"/>
    </source>
</evidence>
<dbReference type="SUPFAM" id="SSF51905">
    <property type="entry name" value="FAD/NAD(P)-binding domain"/>
    <property type="match status" value="2"/>
</dbReference>
<dbReference type="PRINTS" id="PR00469">
    <property type="entry name" value="PNDRDTASEII"/>
</dbReference>
<dbReference type="InterPro" id="IPR036188">
    <property type="entry name" value="FAD/NAD-bd_sf"/>
</dbReference>
<keyword evidence="3" id="KW-1185">Reference proteome</keyword>
<organism evidence="2 3">
    <name type="scientific">Flammeovirga agarivorans</name>
    <dbReference type="NCBI Taxonomy" id="2726742"/>
    <lineage>
        <taxon>Bacteria</taxon>
        <taxon>Pseudomonadati</taxon>
        <taxon>Bacteroidota</taxon>
        <taxon>Cytophagia</taxon>
        <taxon>Cytophagales</taxon>
        <taxon>Flammeovirgaceae</taxon>
        <taxon>Flammeovirga</taxon>
    </lineage>
</organism>
<accession>A0A7X8XWJ2</accession>